<evidence type="ECO:0000313" key="3">
    <source>
        <dbReference type="EMBL" id="KAL0840383.1"/>
    </source>
</evidence>
<accession>A0ABD0TAH3</accession>
<feature type="region of interest" description="Disordered" evidence="1">
    <location>
        <begin position="96"/>
        <end position="118"/>
    </location>
</feature>
<protein>
    <submittedName>
        <fullName evidence="3">Uncharacterized protein</fullName>
    </submittedName>
</protein>
<keyword evidence="2" id="KW-1133">Transmembrane helix</keyword>
<gene>
    <name evidence="3" type="ORF">ABMA28_015640</name>
</gene>
<keyword evidence="2" id="KW-0472">Membrane</keyword>
<dbReference type="Proteomes" id="UP001549921">
    <property type="component" value="Unassembled WGS sequence"/>
</dbReference>
<dbReference type="AlphaFoldDB" id="A0ABD0TAH3"/>
<name>A0ABD0TAH3_LOXSC</name>
<proteinExistence type="predicted"/>
<dbReference type="EMBL" id="JBEDNZ010000007">
    <property type="protein sequence ID" value="KAL0840383.1"/>
    <property type="molecule type" value="Genomic_DNA"/>
</dbReference>
<comment type="caution">
    <text evidence="3">The sequence shown here is derived from an EMBL/GenBank/DDBJ whole genome shotgun (WGS) entry which is preliminary data.</text>
</comment>
<organism evidence="3 4">
    <name type="scientific">Loxostege sticticalis</name>
    <name type="common">Beet webworm moth</name>
    <dbReference type="NCBI Taxonomy" id="481309"/>
    <lineage>
        <taxon>Eukaryota</taxon>
        <taxon>Metazoa</taxon>
        <taxon>Ecdysozoa</taxon>
        <taxon>Arthropoda</taxon>
        <taxon>Hexapoda</taxon>
        <taxon>Insecta</taxon>
        <taxon>Pterygota</taxon>
        <taxon>Neoptera</taxon>
        <taxon>Endopterygota</taxon>
        <taxon>Lepidoptera</taxon>
        <taxon>Glossata</taxon>
        <taxon>Ditrysia</taxon>
        <taxon>Pyraloidea</taxon>
        <taxon>Crambidae</taxon>
        <taxon>Pyraustinae</taxon>
        <taxon>Loxostege</taxon>
    </lineage>
</organism>
<evidence type="ECO:0000256" key="2">
    <source>
        <dbReference type="SAM" id="Phobius"/>
    </source>
</evidence>
<evidence type="ECO:0000256" key="1">
    <source>
        <dbReference type="SAM" id="MobiDB-lite"/>
    </source>
</evidence>
<keyword evidence="2" id="KW-0812">Transmembrane</keyword>
<reference evidence="3 4" key="1">
    <citation type="submission" date="2024-06" db="EMBL/GenBank/DDBJ databases">
        <title>A chromosome-level genome assembly of beet webworm, Loxostege sticticalis.</title>
        <authorList>
            <person name="Zhang Y."/>
        </authorList>
    </citation>
    <scope>NUCLEOTIDE SEQUENCE [LARGE SCALE GENOMIC DNA]</scope>
    <source>
        <strain evidence="3">AQ028</strain>
        <tissue evidence="3">Male pupae</tissue>
    </source>
</reference>
<sequence length="246" mass="27924">MKQTKLKTNNCKLRLTIDIKYFPILALLLVVGIHCSPYDDGKYNPKKYRIYDDGKYYRPLDEGKYIPGDEGKYTYVYRNTLYPAFPYIHKEGPSGGFGGNGGAGGGGPNGPNGPDVFDESDRIEYIGHKIYAERFPYIHKVIKALVDKYVSHNNLFGESSEGSANHFSQVHADQESAVKCRYLSPNEDQTEFVTQYPPRLELDKSERLGTYYGFKGSKIINTVNNTLTSKIKLEYEVFVRVVEITE</sequence>
<evidence type="ECO:0000313" key="4">
    <source>
        <dbReference type="Proteomes" id="UP001549921"/>
    </source>
</evidence>
<feature type="transmembrane region" description="Helical" evidence="2">
    <location>
        <begin position="21"/>
        <end position="39"/>
    </location>
</feature>
<feature type="compositionally biased region" description="Gly residues" evidence="1">
    <location>
        <begin position="96"/>
        <end position="110"/>
    </location>
</feature>